<comment type="caution">
    <text evidence="3">The sequence shown here is derived from an EMBL/GenBank/DDBJ whole genome shotgun (WGS) entry which is preliminary data.</text>
</comment>
<dbReference type="EMBL" id="JAVFKP010000001">
    <property type="protein sequence ID" value="MDQ4624479.1"/>
    <property type="molecule type" value="Genomic_DNA"/>
</dbReference>
<name>A0ABU0XLT6_9BURK</name>
<keyword evidence="2" id="KW-1133">Transmembrane helix</keyword>
<dbReference type="RefSeq" id="WP_225317310.1">
    <property type="nucleotide sequence ID" value="NZ_CP049828.1"/>
</dbReference>
<accession>A0ABU0XLT6</accession>
<gene>
    <name evidence="3" type="ORF">RB624_01120</name>
</gene>
<feature type="transmembrane region" description="Helical" evidence="2">
    <location>
        <begin position="224"/>
        <end position="248"/>
    </location>
</feature>
<evidence type="ECO:0000313" key="4">
    <source>
        <dbReference type="Proteomes" id="UP001237592"/>
    </source>
</evidence>
<dbReference type="Pfam" id="PF22564">
    <property type="entry name" value="HAAS"/>
    <property type="match status" value="1"/>
</dbReference>
<dbReference type="Proteomes" id="UP001237592">
    <property type="component" value="Unassembled WGS sequence"/>
</dbReference>
<feature type="transmembrane region" description="Helical" evidence="2">
    <location>
        <begin position="82"/>
        <end position="104"/>
    </location>
</feature>
<proteinExistence type="predicted"/>
<keyword evidence="4" id="KW-1185">Reference proteome</keyword>
<feature type="region of interest" description="Disordered" evidence="1">
    <location>
        <begin position="175"/>
        <end position="196"/>
    </location>
</feature>
<evidence type="ECO:0000313" key="3">
    <source>
        <dbReference type="EMBL" id="MDQ4624479.1"/>
    </source>
</evidence>
<protein>
    <submittedName>
        <fullName evidence="3">DUF1700 domain-containing protein</fullName>
    </submittedName>
</protein>
<feature type="transmembrane region" description="Helical" evidence="2">
    <location>
        <begin position="110"/>
        <end position="132"/>
    </location>
</feature>
<evidence type="ECO:0000256" key="2">
    <source>
        <dbReference type="SAM" id="Phobius"/>
    </source>
</evidence>
<keyword evidence="2" id="KW-0812">Transmembrane</keyword>
<evidence type="ECO:0000256" key="1">
    <source>
        <dbReference type="SAM" id="MobiDB-lite"/>
    </source>
</evidence>
<sequence length="265" mass="28559">MMNKQDYLDALRRALAGLPPDLVAKTLDYYEQTFIEGAAAGRSEHEIADDLGDPKKIALTLRNSTHRQAFEQKKTPVNLLRLLVSLVGLAIFNLFMVVPAAVYAALLATLYAVGLSFYLAGIAITASGLSGANELVLDGPLRHVFIHDDDGGENGERRETRITIGDTGIEVDHLPGRLQHDPAESETGAPGASSRMMERAEALAGGGIRISTDMDRDARTTQTVFGVGMLLGGIAIFLLSLVVTRYTLIGIKRYVAMNVSLLKGH</sequence>
<keyword evidence="2" id="KW-0472">Membrane</keyword>
<organism evidence="3 4">
    <name type="scientific">Janthinobacterium lividum</name>
    <dbReference type="NCBI Taxonomy" id="29581"/>
    <lineage>
        <taxon>Bacteria</taxon>
        <taxon>Pseudomonadati</taxon>
        <taxon>Pseudomonadota</taxon>
        <taxon>Betaproteobacteria</taxon>
        <taxon>Burkholderiales</taxon>
        <taxon>Oxalobacteraceae</taxon>
        <taxon>Janthinobacterium</taxon>
    </lineage>
</organism>
<reference evidence="3 4" key="1">
    <citation type="submission" date="2023-08" db="EMBL/GenBank/DDBJ databases">
        <title>Draft genome sequence of Janthinobacterium lividum.</title>
        <authorList>
            <person name="Chun B.H."/>
            <person name="Lee Y."/>
        </authorList>
    </citation>
    <scope>NUCLEOTIDE SEQUENCE [LARGE SCALE GENOMIC DNA]</scope>
    <source>
        <strain evidence="3 4">AMJK</strain>
    </source>
</reference>